<gene>
    <name evidence="2" type="ORF">DWY99_09365</name>
</gene>
<proteinExistence type="predicted"/>
<dbReference type="Gene3D" id="3.40.50.1110">
    <property type="entry name" value="SGNH hydrolase"/>
    <property type="match status" value="1"/>
</dbReference>
<dbReference type="EMBL" id="QRTC01000036">
    <property type="protein sequence ID" value="RGQ38963.1"/>
    <property type="molecule type" value="Genomic_DNA"/>
</dbReference>
<keyword evidence="2" id="KW-0378">Hydrolase</keyword>
<dbReference type="PANTHER" id="PTHR30383">
    <property type="entry name" value="THIOESTERASE 1/PROTEASE 1/LYSOPHOSPHOLIPASE L1"/>
    <property type="match status" value="1"/>
</dbReference>
<organism evidence="2 3">
    <name type="scientific">[Clostridium] leptum</name>
    <dbReference type="NCBI Taxonomy" id="1535"/>
    <lineage>
        <taxon>Bacteria</taxon>
        <taxon>Bacillati</taxon>
        <taxon>Bacillota</taxon>
        <taxon>Clostridia</taxon>
        <taxon>Eubacteriales</taxon>
        <taxon>Oscillospiraceae</taxon>
        <taxon>Oscillospiraceae incertae sedis</taxon>
    </lineage>
</organism>
<dbReference type="InterPro" id="IPR013830">
    <property type="entry name" value="SGNH_hydro"/>
</dbReference>
<evidence type="ECO:0000313" key="2">
    <source>
        <dbReference type="EMBL" id="RGQ38963.1"/>
    </source>
</evidence>
<dbReference type="GO" id="GO:0004622">
    <property type="term" value="F:phosphatidylcholine lysophospholipase activity"/>
    <property type="evidence" value="ECO:0007669"/>
    <property type="project" value="TreeGrafter"/>
</dbReference>
<comment type="caution">
    <text evidence="2">The sequence shown here is derived from an EMBL/GenBank/DDBJ whole genome shotgun (WGS) entry which is preliminary data.</text>
</comment>
<dbReference type="InterPro" id="IPR051532">
    <property type="entry name" value="Ester_Hydrolysis_Enzymes"/>
</dbReference>
<accession>A0A412AWG0</accession>
<dbReference type="PANTHER" id="PTHR30383:SF5">
    <property type="entry name" value="SGNH HYDROLASE-TYPE ESTERASE DOMAIN-CONTAINING PROTEIN"/>
    <property type="match status" value="1"/>
</dbReference>
<evidence type="ECO:0000313" key="3">
    <source>
        <dbReference type="Proteomes" id="UP000284751"/>
    </source>
</evidence>
<dbReference type="Proteomes" id="UP000284751">
    <property type="component" value="Unassembled WGS sequence"/>
</dbReference>
<evidence type="ECO:0000259" key="1">
    <source>
        <dbReference type="Pfam" id="PF13472"/>
    </source>
</evidence>
<dbReference type="SUPFAM" id="SSF52266">
    <property type="entry name" value="SGNH hydrolase"/>
    <property type="match status" value="1"/>
</dbReference>
<protein>
    <submittedName>
        <fullName evidence="2">SGNH/GDSL hydrolase family protein</fullName>
    </submittedName>
</protein>
<name>A0A412AWG0_9FIRM</name>
<reference evidence="2 3" key="1">
    <citation type="submission" date="2018-08" db="EMBL/GenBank/DDBJ databases">
        <title>A genome reference for cultivated species of the human gut microbiota.</title>
        <authorList>
            <person name="Zou Y."/>
            <person name="Xue W."/>
            <person name="Luo G."/>
        </authorList>
    </citation>
    <scope>NUCLEOTIDE SEQUENCE [LARGE SCALE GENOMIC DNA]</scope>
    <source>
        <strain evidence="2 3">AF28-26</strain>
    </source>
</reference>
<sequence>MCGILLLSRLECGVMKLSMIQNLAIWGDSLLKGIIFDEKTSRYKPLKTCSVNLFSKEFPFTVKNNSRFGCTAPKALENLQASLNNGLQAEVALLEFGGNDCDYNWSEISRNPEAHHEPHTPFQTFCSTMEKMADLLLSHSIKPVFMNLPPIDGERYYRWISSLKDTNPKAILKWLGGQTDTIYRQQERYSRAMERVAYQKKLPLIDVRDEFLAIHNYRDYLCLDGIHLNEQGQKVMANIFQSYAMNYA</sequence>
<dbReference type="InterPro" id="IPR036514">
    <property type="entry name" value="SGNH_hydro_sf"/>
</dbReference>
<feature type="domain" description="SGNH hydrolase-type esterase" evidence="1">
    <location>
        <begin position="27"/>
        <end position="234"/>
    </location>
</feature>
<dbReference type="Pfam" id="PF13472">
    <property type="entry name" value="Lipase_GDSL_2"/>
    <property type="match status" value="1"/>
</dbReference>
<dbReference type="AlphaFoldDB" id="A0A412AWG0"/>